<accession>A0A327QVT2</accession>
<dbReference type="Proteomes" id="UP000249547">
    <property type="component" value="Unassembled WGS sequence"/>
</dbReference>
<organism evidence="1 2">
    <name type="scientific">Chitinophaga skermanii</name>
    <dbReference type="NCBI Taxonomy" id="331697"/>
    <lineage>
        <taxon>Bacteria</taxon>
        <taxon>Pseudomonadati</taxon>
        <taxon>Bacteroidota</taxon>
        <taxon>Chitinophagia</taxon>
        <taxon>Chitinophagales</taxon>
        <taxon>Chitinophagaceae</taxon>
        <taxon>Chitinophaga</taxon>
    </lineage>
</organism>
<dbReference type="AlphaFoldDB" id="A0A327QVT2"/>
<dbReference type="EMBL" id="QLLL01000002">
    <property type="protein sequence ID" value="RAJ08699.1"/>
    <property type="molecule type" value="Genomic_DNA"/>
</dbReference>
<reference evidence="1 2" key="1">
    <citation type="submission" date="2018-06" db="EMBL/GenBank/DDBJ databases">
        <title>Genomic Encyclopedia of Archaeal and Bacterial Type Strains, Phase II (KMG-II): from individual species to whole genera.</title>
        <authorList>
            <person name="Goeker M."/>
        </authorList>
    </citation>
    <scope>NUCLEOTIDE SEQUENCE [LARGE SCALE GENOMIC DNA]</scope>
    <source>
        <strain evidence="1 2">DSM 23857</strain>
    </source>
</reference>
<proteinExistence type="predicted"/>
<evidence type="ECO:0000313" key="2">
    <source>
        <dbReference type="Proteomes" id="UP000249547"/>
    </source>
</evidence>
<evidence type="ECO:0000313" key="1">
    <source>
        <dbReference type="EMBL" id="RAJ08699.1"/>
    </source>
</evidence>
<keyword evidence="2" id="KW-1185">Reference proteome</keyword>
<gene>
    <name evidence="1" type="ORF">LX64_01353</name>
</gene>
<protein>
    <submittedName>
        <fullName evidence="1">Uncharacterized protein</fullName>
    </submittedName>
</protein>
<name>A0A327QVT2_9BACT</name>
<sequence>MRSILLLIALVCYTRVFTQDLPVEQLETYRHRQLVPAIGQHQLQALYPVAPSTHPSERATIANEVYEQLNLQEKFTYHLTYREAFKANCSYPYDLGNPNKRIYAHLQGFINEYDWSDKQHDFFKENRDSCVKYLVAEYNLQGYWGLNCKKLVVELGALELIPVLLAGYEKQPGDHDYLTACLELMNSSGFLKKWDVDLYTTLYNDQPFKSSISYTTRNEQRIVQLAKNYYELTIKNVK</sequence>
<comment type="caution">
    <text evidence="1">The sequence shown here is derived from an EMBL/GenBank/DDBJ whole genome shotgun (WGS) entry which is preliminary data.</text>
</comment>
<dbReference type="RefSeq" id="WP_111596814.1">
    <property type="nucleotide sequence ID" value="NZ_QLLL01000002.1"/>
</dbReference>